<sequence length="224" mass="23885">MLQSSFIALVLMEFIYQIAADDYTQTFPLNSPVIGSYYSPAGNAYFQNSYGSPYGYGRFAPFGSSYANSISPYGDAYANYGNGLNPYGYTYAPYGTSPTSYNNAYAPYGRVPSSFDNGISDYLNPLTSVPGALASTGNGLLGYLSKYGYDNKYYSPIVLGHDFGAGAQVGYPGMPGSYRIRLNGALVAESTAPGTPGAYSVLSSMSGNKPKGYSGSNFVFKKKK</sequence>
<comment type="caution">
    <text evidence="2">The sequence shown here is derived from an EMBL/GenBank/DDBJ whole genome shotgun (WGS) entry which is preliminary data.</text>
</comment>
<proteinExistence type="predicted"/>
<gene>
    <name evidence="2" type="ORF">Bpfe_016523</name>
</gene>
<keyword evidence="3" id="KW-1185">Reference proteome</keyword>
<organism evidence="2 3">
    <name type="scientific">Biomphalaria pfeifferi</name>
    <name type="common">Bloodfluke planorb</name>
    <name type="synonym">Freshwater snail</name>
    <dbReference type="NCBI Taxonomy" id="112525"/>
    <lineage>
        <taxon>Eukaryota</taxon>
        <taxon>Metazoa</taxon>
        <taxon>Spiralia</taxon>
        <taxon>Lophotrochozoa</taxon>
        <taxon>Mollusca</taxon>
        <taxon>Gastropoda</taxon>
        <taxon>Heterobranchia</taxon>
        <taxon>Euthyneura</taxon>
        <taxon>Panpulmonata</taxon>
        <taxon>Hygrophila</taxon>
        <taxon>Lymnaeoidea</taxon>
        <taxon>Planorbidae</taxon>
        <taxon>Biomphalaria</taxon>
    </lineage>
</organism>
<feature type="chain" id="PRO_5041953430" evidence="1">
    <location>
        <begin position="21"/>
        <end position="224"/>
    </location>
</feature>
<evidence type="ECO:0000313" key="2">
    <source>
        <dbReference type="EMBL" id="KAK0054032.1"/>
    </source>
</evidence>
<name>A0AAD8F6Z3_BIOPF</name>
<keyword evidence="1" id="KW-0732">Signal</keyword>
<dbReference type="EMBL" id="JASAOG010000081">
    <property type="protein sequence ID" value="KAK0054032.1"/>
    <property type="molecule type" value="Genomic_DNA"/>
</dbReference>
<evidence type="ECO:0000313" key="3">
    <source>
        <dbReference type="Proteomes" id="UP001233172"/>
    </source>
</evidence>
<protein>
    <submittedName>
        <fullName evidence="2">Uncharacterized protein</fullName>
    </submittedName>
</protein>
<reference evidence="2" key="1">
    <citation type="journal article" date="2023" name="PLoS Negl. Trop. Dis.">
        <title>A genome sequence for Biomphalaria pfeifferi, the major vector snail for the human-infecting parasite Schistosoma mansoni.</title>
        <authorList>
            <person name="Bu L."/>
            <person name="Lu L."/>
            <person name="Laidemitt M.R."/>
            <person name="Zhang S.M."/>
            <person name="Mutuku M."/>
            <person name="Mkoji G."/>
            <person name="Steinauer M."/>
            <person name="Loker E.S."/>
        </authorList>
    </citation>
    <scope>NUCLEOTIDE SEQUENCE</scope>
    <source>
        <strain evidence="2">KasaAsao</strain>
    </source>
</reference>
<dbReference type="AlphaFoldDB" id="A0AAD8F6Z3"/>
<dbReference type="Proteomes" id="UP001233172">
    <property type="component" value="Unassembled WGS sequence"/>
</dbReference>
<evidence type="ECO:0000256" key="1">
    <source>
        <dbReference type="SAM" id="SignalP"/>
    </source>
</evidence>
<reference evidence="2" key="2">
    <citation type="submission" date="2023-04" db="EMBL/GenBank/DDBJ databases">
        <authorList>
            <person name="Bu L."/>
            <person name="Lu L."/>
            <person name="Laidemitt M.R."/>
            <person name="Zhang S.M."/>
            <person name="Mutuku M."/>
            <person name="Mkoji G."/>
            <person name="Steinauer M."/>
            <person name="Loker E.S."/>
        </authorList>
    </citation>
    <scope>NUCLEOTIDE SEQUENCE</scope>
    <source>
        <strain evidence="2">KasaAsao</strain>
        <tissue evidence="2">Whole Snail</tissue>
    </source>
</reference>
<feature type="signal peptide" evidence="1">
    <location>
        <begin position="1"/>
        <end position="20"/>
    </location>
</feature>
<accession>A0AAD8F6Z3</accession>